<protein>
    <recommendedName>
        <fullName evidence="5">DUF885 domain-containing protein</fullName>
    </recommendedName>
</protein>
<keyword evidence="3" id="KW-1185">Reference proteome</keyword>
<gene>
    <name evidence="1" type="ORF">SAMN02982929_06906</name>
    <name evidence="2" type="ORF">SAMN05216506_12336</name>
</gene>
<dbReference type="EMBL" id="FOME01000023">
    <property type="protein sequence ID" value="SFF24223.1"/>
    <property type="molecule type" value="Genomic_DNA"/>
</dbReference>
<evidence type="ECO:0000313" key="3">
    <source>
        <dbReference type="Proteomes" id="UP000199690"/>
    </source>
</evidence>
<dbReference type="Proteomes" id="UP000236729">
    <property type="component" value="Unassembled WGS sequence"/>
</dbReference>
<evidence type="ECO:0000313" key="4">
    <source>
        <dbReference type="Proteomes" id="UP000236729"/>
    </source>
</evidence>
<evidence type="ECO:0000313" key="1">
    <source>
        <dbReference type="EMBL" id="SEG97852.1"/>
    </source>
</evidence>
<dbReference type="Proteomes" id="UP000199690">
    <property type="component" value="Unassembled WGS sequence"/>
</dbReference>
<reference evidence="3 4" key="2">
    <citation type="submission" date="2016-10" db="EMBL/GenBank/DDBJ databases">
        <authorList>
            <person name="Varghese N."/>
            <person name="Submissions S."/>
        </authorList>
    </citation>
    <scope>NUCLEOTIDE SEQUENCE [LARGE SCALE GENOMIC DNA]</scope>
    <source>
        <strain evidence="4">ATCC 20501</strain>
        <strain evidence="2 3">CGMCC 4.3529</strain>
    </source>
</reference>
<name>A0A1H6EJ30_9PSEU</name>
<dbReference type="AlphaFoldDB" id="A0A1H6EJ30"/>
<evidence type="ECO:0008006" key="5">
    <source>
        <dbReference type="Google" id="ProtNLM"/>
    </source>
</evidence>
<accession>A0A1I2H4A1</accession>
<sequence length="434" mass="47330">MTPDEWVHRYALLALRIDKLVAGSATGTVVIYSGPPEWRARVDGEEPAAAGRLAEDAEALLDSLPFPPERARYLAAQVRAVRAVARRLNGERLPLAAYADECLGVAAEVLPTEVFEEAHEVLDRALPKGTATLPERLQSWREAHSLPPDQVDRLPALVDRAIAETRRRTSTIVPLPAGEVTKCELVSGVHFRAAGAYEGELRSTIHLNTDLPFNLADLLYVVAHEGHPGHIAESMLKDLRLAGELGYQDQRVRFMISPAFVISEGLGLHAQDIAFPSGQAQSWLHENVLAERGIDPDGSDFAAIHRAQNMLFGAWGNAALLAERGIDPDGSDFAAIHRAQNMLFGAWGNAALLADEGRPDAEISAYLTRWALIPEAETGAVLGTLRAGGMSTYVLGYFHGWRLLDRWLAAPDRDARVRRLLTEQLLPADLEVAG</sequence>
<proteinExistence type="predicted"/>
<organism evidence="1 4">
    <name type="scientific">Saccharopolyspora kobensis</name>
    <dbReference type="NCBI Taxonomy" id="146035"/>
    <lineage>
        <taxon>Bacteria</taxon>
        <taxon>Bacillati</taxon>
        <taxon>Actinomycetota</taxon>
        <taxon>Actinomycetes</taxon>
        <taxon>Pseudonocardiales</taxon>
        <taxon>Pseudonocardiaceae</taxon>
        <taxon>Saccharopolyspora</taxon>
    </lineage>
</organism>
<accession>A0A1H6EJ30</accession>
<evidence type="ECO:0000313" key="2">
    <source>
        <dbReference type="EMBL" id="SFF24223.1"/>
    </source>
</evidence>
<dbReference type="RefSeq" id="WP_093358752.1">
    <property type="nucleotide sequence ID" value="NZ_FNVB01000016.1"/>
</dbReference>
<dbReference type="EMBL" id="FNVB01000016">
    <property type="protein sequence ID" value="SEG97852.1"/>
    <property type="molecule type" value="Genomic_DNA"/>
</dbReference>
<reference evidence="1" key="1">
    <citation type="submission" date="2016-10" db="EMBL/GenBank/DDBJ databases">
        <authorList>
            <person name="de Groot N.N."/>
        </authorList>
    </citation>
    <scope>NUCLEOTIDE SEQUENCE [LARGE SCALE GENOMIC DNA]</scope>
    <source>
        <strain evidence="1">ATCC 20501</strain>
    </source>
</reference>